<protein>
    <submittedName>
        <fullName evidence="10">Transposon Ty3-G Gag-Pol polyprotein</fullName>
    </submittedName>
</protein>
<dbReference type="GO" id="GO:0004519">
    <property type="term" value="F:endonuclease activity"/>
    <property type="evidence" value="ECO:0007669"/>
    <property type="project" value="UniProtKB-KW"/>
</dbReference>
<dbReference type="PANTHER" id="PTHR35046:SF9">
    <property type="entry name" value="RNA-DIRECTED DNA POLYMERASE"/>
    <property type="match status" value="1"/>
</dbReference>
<proteinExistence type="predicted"/>
<dbReference type="EMBL" id="JAAIUW010000005">
    <property type="protein sequence ID" value="KAF7831615.1"/>
    <property type="molecule type" value="Genomic_DNA"/>
</dbReference>
<dbReference type="Proteomes" id="UP000634136">
    <property type="component" value="Unassembled WGS sequence"/>
</dbReference>
<name>A0A834TZV3_9FABA</name>
<feature type="domain" description="Integrase zinc-binding" evidence="9">
    <location>
        <begin position="386"/>
        <end position="441"/>
    </location>
</feature>
<reference evidence="10" key="1">
    <citation type="submission" date="2020-09" db="EMBL/GenBank/DDBJ databases">
        <title>Genome-Enabled Discovery of Anthraquinone Biosynthesis in Senna tora.</title>
        <authorList>
            <person name="Kang S.-H."/>
            <person name="Pandey R.P."/>
            <person name="Lee C.-M."/>
            <person name="Sim J.-S."/>
            <person name="Jeong J.-T."/>
            <person name="Choi B.-S."/>
            <person name="Jung M."/>
            <person name="Ginzburg D."/>
            <person name="Zhao K."/>
            <person name="Won S.Y."/>
            <person name="Oh T.-J."/>
            <person name="Yu Y."/>
            <person name="Kim N.-H."/>
            <person name="Lee O.R."/>
            <person name="Lee T.-H."/>
            <person name="Bashyal P."/>
            <person name="Kim T.-S."/>
            <person name="Lee W.-H."/>
            <person name="Kawkins C."/>
            <person name="Kim C.-K."/>
            <person name="Kim J.S."/>
            <person name="Ahn B.O."/>
            <person name="Rhee S.Y."/>
            <person name="Sohng J.K."/>
        </authorList>
    </citation>
    <scope>NUCLEOTIDE SEQUENCE</scope>
    <source>
        <tissue evidence="10">Leaf</tissue>
    </source>
</reference>
<dbReference type="PANTHER" id="PTHR35046">
    <property type="entry name" value="ZINC KNUCKLE (CCHC-TYPE) FAMILY PROTEIN"/>
    <property type="match status" value="1"/>
</dbReference>
<evidence type="ECO:0000256" key="1">
    <source>
        <dbReference type="ARBA" id="ARBA00022679"/>
    </source>
</evidence>
<feature type="compositionally biased region" description="Basic and acidic residues" evidence="7">
    <location>
        <begin position="96"/>
        <end position="110"/>
    </location>
</feature>
<dbReference type="Pfam" id="PF17921">
    <property type="entry name" value="Integrase_H2C2"/>
    <property type="match status" value="1"/>
</dbReference>
<keyword evidence="5" id="KW-0378">Hydrolase</keyword>
<comment type="caution">
    <text evidence="10">The sequence shown here is derived from an EMBL/GenBank/DDBJ whole genome shotgun (WGS) entry which is preliminary data.</text>
</comment>
<dbReference type="GO" id="GO:0003964">
    <property type="term" value="F:RNA-directed DNA polymerase activity"/>
    <property type="evidence" value="ECO:0007669"/>
    <property type="project" value="UniProtKB-KW"/>
</dbReference>
<dbReference type="OrthoDB" id="1433828at2759"/>
<dbReference type="AlphaFoldDB" id="A0A834TZV3"/>
<keyword evidence="11" id="KW-1185">Reference proteome</keyword>
<evidence type="ECO:0000313" key="10">
    <source>
        <dbReference type="EMBL" id="KAF7831615.1"/>
    </source>
</evidence>
<dbReference type="SUPFAM" id="SSF56672">
    <property type="entry name" value="DNA/RNA polymerases"/>
    <property type="match status" value="1"/>
</dbReference>
<feature type="region of interest" description="Disordered" evidence="7">
    <location>
        <begin position="50"/>
        <end position="73"/>
    </location>
</feature>
<keyword evidence="2" id="KW-0548">Nucleotidyltransferase</keyword>
<accession>A0A834TZV3</accession>
<feature type="region of interest" description="Disordered" evidence="7">
    <location>
        <begin position="96"/>
        <end position="118"/>
    </location>
</feature>
<evidence type="ECO:0000259" key="8">
    <source>
        <dbReference type="Pfam" id="PF17917"/>
    </source>
</evidence>
<evidence type="ECO:0000313" key="11">
    <source>
        <dbReference type="Proteomes" id="UP000634136"/>
    </source>
</evidence>
<keyword evidence="6" id="KW-0695">RNA-directed DNA polymerase</keyword>
<evidence type="ECO:0000259" key="9">
    <source>
        <dbReference type="Pfam" id="PF17921"/>
    </source>
</evidence>
<dbReference type="FunFam" id="1.10.340.70:FF:000001">
    <property type="entry name" value="Retrovirus-related Pol polyprotein from transposon gypsy-like Protein"/>
    <property type="match status" value="1"/>
</dbReference>
<dbReference type="InterPro" id="IPR041588">
    <property type="entry name" value="Integrase_H2C2"/>
</dbReference>
<dbReference type="Gene3D" id="1.10.340.70">
    <property type="match status" value="1"/>
</dbReference>
<evidence type="ECO:0000256" key="7">
    <source>
        <dbReference type="SAM" id="MobiDB-lite"/>
    </source>
</evidence>
<feature type="compositionally biased region" description="Low complexity" evidence="7">
    <location>
        <begin position="55"/>
        <end position="71"/>
    </location>
</feature>
<evidence type="ECO:0000256" key="5">
    <source>
        <dbReference type="ARBA" id="ARBA00022801"/>
    </source>
</evidence>
<dbReference type="Pfam" id="PF17917">
    <property type="entry name" value="RT_RNaseH"/>
    <property type="match status" value="1"/>
</dbReference>
<evidence type="ECO:0000256" key="3">
    <source>
        <dbReference type="ARBA" id="ARBA00022722"/>
    </source>
</evidence>
<evidence type="ECO:0000256" key="2">
    <source>
        <dbReference type="ARBA" id="ARBA00022695"/>
    </source>
</evidence>
<feature type="domain" description="Reverse transcriptase RNase H-like" evidence="8">
    <location>
        <begin position="254"/>
        <end position="335"/>
    </location>
</feature>
<organism evidence="10 11">
    <name type="scientific">Senna tora</name>
    <dbReference type="NCBI Taxonomy" id="362788"/>
    <lineage>
        <taxon>Eukaryota</taxon>
        <taxon>Viridiplantae</taxon>
        <taxon>Streptophyta</taxon>
        <taxon>Embryophyta</taxon>
        <taxon>Tracheophyta</taxon>
        <taxon>Spermatophyta</taxon>
        <taxon>Magnoliopsida</taxon>
        <taxon>eudicotyledons</taxon>
        <taxon>Gunneridae</taxon>
        <taxon>Pentapetalae</taxon>
        <taxon>rosids</taxon>
        <taxon>fabids</taxon>
        <taxon>Fabales</taxon>
        <taxon>Fabaceae</taxon>
        <taxon>Caesalpinioideae</taxon>
        <taxon>Cassia clade</taxon>
        <taxon>Senna</taxon>
    </lineage>
</organism>
<dbReference type="CDD" id="cd09274">
    <property type="entry name" value="RNase_HI_RT_Ty3"/>
    <property type="match status" value="1"/>
</dbReference>
<gene>
    <name evidence="10" type="ORF">G2W53_013948</name>
</gene>
<dbReference type="GO" id="GO:0016787">
    <property type="term" value="F:hydrolase activity"/>
    <property type="evidence" value="ECO:0007669"/>
    <property type="project" value="UniProtKB-KW"/>
</dbReference>
<keyword evidence="4" id="KW-0255">Endonuclease</keyword>
<evidence type="ECO:0000256" key="4">
    <source>
        <dbReference type="ARBA" id="ARBA00022759"/>
    </source>
</evidence>
<keyword evidence="3" id="KW-0540">Nuclease</keyword>
<dbReference type="InterPro" id="IPR043502">
    <property type="entry name" value="DNA/RNA_pol_sf"/>
</dbReference>
<dbReference type="CDD" id="cd00303">
    <property type="entry name" value="retropepsin_like"/>
    <property type="match status" value="1"/>
</dbReference>
<dbReference type="InterPro" id="IPR041373">
    <property type="entry name" value="RT_RNaseH"/>
</dbReference>
<keyword evidence="1" id="KW-0808">Transferase</keyword>
<sequence>MVMIKANIEEDPEVKMSRFLGGMNREMADVMELQNYVKMEELVNLAMKVEKQQKQRNSARSSSNSSNNWRSKWSKFDEKKKRVQFRKTMLIRGDKIVSESKHDNDSDSSHHSMPSLEDYSDIDDNVVFAERGESLVTRRALNLNVKEESLELAKGKYFPHKVLASAYMVEKLELSCERHPNPYRLQWLNDSGEVIVTKQVVVPFSIGKYVDEVRCDVVPMQAGHLLLGRPWHLDRKVNHDGFGNKYTFEMNGRAYLMQENQPIAYFSEKLSGLILNYSTYEKEFYALIMALEVWEHYLLPKEFVIHSNHQSLKYLKGQGKLCKRHAKWVEYLESFSYVIKYKQELYAHDSDFADLYHACKNAAFNKFYRHDGFLFKNKQLCIHVCSVREMLVRESHSGGLMGHFGVQNTLDILNEHFYWSNMRKDVEKICAKCIGCKQAKSKSMPHGLYTPLPVPTKAWTDISMDFVLDLMHLPLSEIASIDGKKKAEVFRAIHEKTHEYIEKNNCIYAQKANKGRKQEELSLPPRPITRSIAKFKESLQIYVGKLLEHMDDQDSIKAQEIMHTQLGFNVSNKPNMYLVNYLKPENV</sequence>
<evidence type="ECO:0000256" key="6">
    <source>
        <dbReference type="ARBA" id="ARBA00022918"/>
    </source>
</evidence>